<dbReference type="EMBL" id="VYZN01000030">
    <property type="protein sequence ID" value="KAE9534050.1"/>
    <property type="molecule type" value="Genomic_DNA"/>
</dbReference>
<keyword evidence="1" id="KW-1133">Transmembrane helix</keyword>
<comment type="caution">
    <text evidence="2">The sequence shown here is derived from an EMBL/GenBank/DDBJ whole genome shotgun (WGS) entry which is preliminary data.</text>
</comment>
<accession>A0A6G0TJM8</accession>
<name>A0A6G0TJM8_APHGL</name>
<organism evidence="2 3">
    <name type="scientific">Aphis glycines</name>
    <name type="common">Soybean aphid</name>
    <dbReference type="NCBI Taxonomy" id="307491"/>
    <lineage>
        <taxon>Eukaryota</taxon>
        <taxon>Metazoa</taxon>
        <taxon>Ecdysozoa</taxon>
        <taxon>Arthropoda</taxon>
        <taxon>Hexapoda</taxon>
        <taxon>Insecta</taxon>
        <taxon>Pterygota</taxon>
        <taxon>Neoptera</taxon>
        <taxon>Paraneoptera</taxon>
        <taxon>Hemiptera</taxon>
        <taxon>Sternorrhyncha</taxon>
        <taxon>Aphidomorpha</taxon>
        <taxon>Aphidoidea</taxon>
        <taxon>Aphididae</taxon>
        <taxon>Aphidini</taxon>
        <taxon>Aphis</taxon>
        <taxon>Aphis</taxon>
    </lineage>
</organism>
<dbReference type="Proteomes" id="UP000475862">
    <property type="component" value="Unassembled WGS sequence"/>
</dbReference>
<keyword evidence="1" id="KW-0812">Transmembrane</keyword>
<protein>
    <submittedName>
        <fullName evidence="2">Uncharacterized protein</fullName>
    </submittedName>
</protein>
<proteinExistence type="predicted"/>
<gene>
    <name evidence="2" type="ORF">AGLY_008786</name>
</gene>
<evidence type="ECO:0000313" key="3">
    <source>
        <dbReference type="Proteomes" id="UP000475862"/>
    </source>
</evidence>
<sequence length="344" mass="40289">MEELNFKTYVCEINIECFIRKMIKKINYYISNKSMHVQILTLPPPRKMSAGTYDFIAKKKQIRRMGIFLQNKSINAHFVMHISEDYVKLGGVGGRFPHNFNYYKYNVTIPHTRQLIKLLYLLILVFSCTYIPTSGQVGTVLLYIKEWGGPRTRVAKLMENLVLNFQLLATYTNILDSERSDECIDFTMNITSRNNAPISNYGVVSDVKVNILEVKVNIFQQFSKKSRKTKKKMTEKREFLRKTSFRQIVFLYGCNSKTNHCKYLKFSQNTIEIFNFSNSNLYEICQNCENLQIILWLENHKIFSFITNKSRRYLKILPNLPFGVFRPLKHKPPVSPTTGNYILG</sequence>
<evidence type="ECO:0000313" key="2">
    <source>
        <dbReference type="EMBL" id="KAE9534050.1"/>
    </source>
</evidence>
<keyword evidence="1" id="KW-0472">Membrane</keyword>
<dbReference type="AlphaFoldDB" id="A0A6G0TJM8"/>
<feature type="transmembrane region" description="Helical" evidence="1">
    <location>
        <begin position="118"/>
        <end position="144"/>
    </location>
</feature>
<keyword evidence="3" id="KW-1185">Reference proteome</keyword>
<reference evidence="2 3" key="1">
    <citation type="submission" date="2019-08" db="EMBL/GenBank/DDBJ databases">
        <title>The genome of the soybean aphid Biotype 1, its phylome, world population structure and adaptation to the North American continent.</title>
        <authorList>
            <person name="Giordano R."/>
            <person name="Donthu R.K."/>
            <person name="Hernandez A.G."/>
            <person name="Wright C.L."/>
            <person name="Zimin A.V."/>
        </authorList>
    </citation>
    <scope>NUCLEOTIDE SEQUENCE [LARGE SCALE GENOMIC DNA]</scope>
    <source>
        <tissue evidence="2">Whole aphids</tissue>
    </source>
</reference>
<evidence type="ECO:0000256" key="1">
    <source>
        <dbReference type="SAM" id="Phobius"/>
    </source>
</evidence>